<protein>
    <submittedName>
        <fullName evidence="1">Uncharacterized protein</fullName>
    </submittedName>
</protein>
<organism evidence="1 2">
    <name type="scientific">Lentilactobacillus sunkii</name>
    <dbReference type="NCBI Taxonomy" id="481719"/>
    <lineage>
        <taxon>Bacteria</taxon>
        <taxon>Bacillati</taxon>
        <taxon>Bacillota</taxon>
        <taxon>Bacilli</taxon>
        <taxon>Lactobacillales</taxon>
        <taxon>Lactobacillaceae</taxon>
        <taxon>Lentilactobacillus</taxon>
    </lineage>
</organism>
<dbReference type="EMBL" id="MIQE01000024">
    <property type="protein sequence ID" value="OFA09905.1"/>
    <property type="molecule type" value="Genomic_DNA"/>
</dbReference>
<evidence type="ECO:0000313" key="2">
    <source>
        <dbReference type="Proteomes" id="UP000177010"/>
    </source>
</evidence>
<name>A0A1E7X9V4_9LACO</name>
<reference evidence="1 2" key="1">
    <citation type="submission" date="2016-09" db="EMBL/GenBank/DDBJ databases">
        <title>Genome Sequence of Lactobacillus sunkii Strain CG01.</title>
        <authorList>
            <person name="Poehlein A."/>
            <person name="Gabris C."/>
            <person name="Bengelsdorf F.R."/>
            <person name="Duerre P."/>
            <person name="Daniel R."/>
        </authorList>
    </citation>
    <scope>NUCLEOTIDE SEQUENCE [LARGE SCALE GENOMIC DNA]</scope>
    <source>
        <strain evidence="1 2">CG_D</strain>
    </source>
</reference>
<proteinExistence type="predicted"/>
<gene>
    <name evidence="1" type="ORF">LASUN_23870</name>
</gene>
<accession>A0A1E7X9V4</accession>
<evidence type="ECO:0000313" key="1">
    <source>
        <dbReference type="EMBL" id="OFA09905.1"/>
    </source>
</evidence>
<comment type="caution">
    <text evidence="1">The sequence shown here is derived from an EMBL/GenBank/DDBJ whole genome shotgun (WGS) entry which is preliminary data.</text>
</comment>
<sequence>MMLKIKYENGAGTESIEYQSAAAFVANQRLEIPDLEDYYKIVEVTLDGKPVELKDKTIIGLYKKFDAEAK</sequence>
<dbReference type="AlphaFoldDB" id="A0A1E7X9V4"/>
<dbReference type="Proteomes" id="UP000177010">
    <property type="component" value="Unassembled WGS sequence"/>
</dbReference>
<dbReference type="Gene3D" id="3.30.1490.390">
    <property type="match status" value="1"/>
</dbReference>